<evidence type="ECO:0000313" key="5">
    <source>
        <dbReference type="EMBL" id="MFD1019825.1"/>
    </source>
</evidence>
<evidence type="ECO:0000259" key="4">
    <source>
        <dbReference type="Pfam" id="PF08241"/>
    </source>
</evidence>
<dbReference type="PANTHER" id="PTHR44942">
    <property type="entry name" value="METHYLTRANSF_11 DOMAIN-CONTAINING PROTEIN"/>
    <property type="match status" value="1"/>
</dbReference>
<dbReference type="EMBL" id="JBHTKL010000005">
    <property type="protein sequence ID" value="MFD1019825.1"/>
    <property type="molecule type" value="Genomic_DNA"/>
</dbReference>
<keyword evidence="3 5" id="KW-0808">Transferase</keyword>
<dbReference type="CDD" id="cd02440">
    <property type="entry name" value="AdoMet_MTases"/>
    <property type="match status" value="1"/>
</dbReference>
<gene>
    <name evidence="5" type="ORF">ACFQ2J_11630</name>
</gene>
<dbReference type="InterPro" id="IPR051052">
    <property type="entry name" value="Diverse_substrate_MTase"/>
</dbReference>
<protein>
    <submittedName>
        <fullName evidence="5">Class I SAM-dependent methyltransferase</fullName>
        <ecNumber evidence="5">2.1.1.-</ecNumber>
    </submittedName>
</protein>
<dbReference type="Pfam" id="PF08241">
    <property type="entry name" value="Methyltransf_11"/>
    <property type="match status" value="1"/>
</dbReference>
<comment type="similarity">
    <text evidence="1">Belongs to the methyltransferase superfamily.</text>
</comment>
<evidence type="ECO:0000313" key="6">
    <source>
        <dbReference type="Proteomes" id="UP001596990"/>
    </source>
</evidence>
<proteinExistence type="inferred from homology"/>
<feature type="domain" description="Methyltransferase type 11" evidence="4">
    <location>
        <begin position="48"/>
        <end position="141"/>
    </location>
</feature>
<accession>A0ABW3L3N0</accession>
<dbReference type="GO" id="GO:0008168">
    <property type="term" value="F:methyltransferase activity"/>
    <property type="evidence" value="ECO:0007669"/>
    <property type="project" value="UniProtKB-KW"/>
</dbReference>
<dbReference type="PANTHER" id="PTHR44942:SF4">
    <property type="entry name" value="METHYLTRANSFERASE TYPE 11 DOMAIN-CONTAINING PROTEIN"/>
    <property type="match status" value="1"/>
</dbReference>
<sequence length="255" mass="29318">MKDERKASVIHTFSKHADAYVHSETHSKGEDLPIMKEKLQLKKDDIALDIATGGGHVAKQLAPHVHTVFATDLTKKMLQNTSGYLTDYSNIHYVVADAEELPFLDDSFDVVTCRIAPHHFPHPERFIEEVARVLKPGGRFAMIDNIAPENEQLAEFYNSLEKMRDESHVRALRISEWEALLAKNNLSIYHKSLRKKTLPYENWVTRTLDDAEEIEKVRNHLVSANEDTKTHFQIKEESGKIESFAIDEWMVLSRK</sequence>
<dbReference type="GO" id="GO:0032259">
    <property type="term" value="P:methylation"/>
    <property type="evidence" value="ECO:0007669"/>
    <property type="project" value="UniProtKB-KW"/>
</dbReference>
<keyword evidence="6" id="KW-1185">Reference proteome</keyword>
<comment type="caution">
    <text evidence="5">The sequence shown here is derived from an EMBL/GenBank/DDBJ whole genome shotgun (WGS) entry which is preliminary data.</text>
</comment>
<dbReference type="Gene3D" id="3.40.50.150">
    <property type="entry name" value="Vaccinia Virus protein VP39"/>
    <property type="match status" value="1"/>
</dbReference>
<dbReference type="Proteomes" id="UP001596990">
    <property type="component" value="Unassembled WGS sequence"/>
</dbReference>
<evidence type="ECO:0000256" key="1">
    <source>
        <dbReference type="ARBA" id="ARBA00008361"/>
    </source>
</evidence>
<dbReference type="EC" id="2.1.1.-" evidence="5"/>
<organism evidence="5 6">
    <name type="scientific">Thalassobacillus hwangdonensis</name>
    <dbReference type="NCBI Taxonomy" id="546108"/>
    <lineage>
        <taxon>Bacteria</taxon>
        <taxon>Bacillati</taxon>
        <taxon>Bacillota</taxon>
        <taxon>Bacilli</taxon>
        <taxon>Bacillales</taxon>
        <taxon>Bacillaceae</taxon>
        <taxon>Thalassobacillus</taxon>
    </lineage>
</organism>
<keyword evidence="2 5" id="KW-0489">Methyltransferase</keyword>
<dbReference type="InterPro" id="IPR013216">
    <property type="entry name" value="Methyltransf_11"/>
</dbReference>
<name>A0ABW3L3N0_9BACI</name>
<reference evidence="6" key="1">
    <citation type="journal article" date="2019" name="Int. J. Syst. Evol. Microbiol.">
        <title>The Global Catalogue of Microorganisms (GCM) 10K type strain sequencing project: providing services to taxonomists for standard genome sequencing and annotation.</title>
        <authorList>
            <consortium name="The Broad Institute Genomics Platform"/>
            <consortium name="The Broad Institute Genome Sequencing Center for Infectious Disease"/>
            <person name="Wu L."/>
            <person name="Ma J."/>
        </authorList>
    </citation>
    <scope>NUCLEOTIDE SEQUENCE [LARGE SCALE GENOMIC DNA]</scope>
    <source>
        <strain evidence="6">CCUG 56607</strain>
    </source>
</reference>
<dbReference type="RefSeq" id="WP_386060355.1">
    <property type="nucleotide sequence ID" value="NZ_JBHTKL010000005.1"/>
</dbReference>
<dbReference type="SUPFAM" id="SSF53335">
    <property type="entry name" value="S-adenosyl-L-methionine-dependent methyltransferases"/>
    <property type="match status" value="1"/>
</dbReference>
<dbReference type="InterPro" id="IPR029063">
    <property type="entry name" value="SAM-dependent_MTases_sf"/>
</dbReference>
<evidence type="ECO:0000256" key="3">
    <source>
        <dbReference type="ARBA" id="ARBA00022679"/>
    </source>
</evidence>
<evidence type="ECO:0000256" key="2">
    <source>
        <dbReference type="ARBA" id="ARBA00022603"/>
    </source>
</evidence>